<dbReference type="PANTHER" id="PTHR38099:SF1">
    <property type="entry name" value="LARGE RIBOSOMAL RNA SUBUNIT ACCUMULATION PROTEIN YCED"/>
    <property type="match status" value="1"/>
</dbReference>
<dbReference type="InterPro" id="IPR003772">
    <property type="entry name" value="YceD"/>
</dbReference>
<comment type="caution">
    <text evidence="7">The sequence shown here is derived from an EMBL/GenBank/DDBJ whole genome shotgun (WGS) entry which is preliminary data.</text>
</comment>
<feature type="region of interest" description="Disordered" evidence="6">
    <location>
        <begin position="127"/>
        <end position="147"/>
    </location>
</feature>
<evidence type="ECO:0000256" key="6">
    <source>
        <dbReference type="SAM" id="MobiDB-lite"/>
    </source>
</evidence>
<dbReference type="STRING" id="1265313.HRUBRA_01966"/>
<keyword evidence="8" id="KW-1185">Reference proteome</keyword>
<gene>
    <name evidence="7" type="ORF">HRUBRA_01966</name>
</gene>
<dbReference type="InterPro" id="IPR039255">
    <property type="entry name" value="YceD_bac"/>
</dbReference>
<proteinExistence type="inferred from homology"/>
<evidence type="ECO:0000256" key="3">
    <source>
        <dbReference type="ARBA" id="ARBA00015716"/>
    </source>
</evidence>
<dbReference type="HOGENOM" id="CLU_094127_2_0_6"/>
<accession>A0A095VQ89</accession>
<evidence type="ECO:0000313" key="8">
    <source>
        <dbReference type="Proteomes" id="UP000029640"/>
    </source>
</evidence>
<evidence type="ECO:0000256" key="4">
    <source>
        <dbReference type="ARBA" id="ARBA00022517"/>
    </source>
</evidence>
<dbReference type="RefSeq" id="WP_052094235.1">
    <property type="nucleotide sequence ID" value="NZ_KN234745.1"/>
</dbReference>
<keyword evidence="7" id="KW-0687">Ribonucleoprotein</keyword>
<dbReference type="GO" id="GO:0042254">
    <property type="term" value="P:ribosome biogenesis"/>
    <property type="evidence" value="ECO:0007669"/>
    <property type="project" value="UniProtKB-KW"/>
</dbReference>
<keyword evidence="7" id="KW-0689">Ribosomal protein</keyword>
<keyword evidence="4" id="KW-0690">Ribosome biogenesis</keyword>
<dbReference type="Proteomes" id="UP000029640">
    <property type="component" value="Unassembled WGS sequence"/>
</dbReference>
<reference evidence="7 8" key="1">
    <citation type="journal article" date="2014" name="Genome Announc.">
        <title>Genome Sequence of Gammaproteobacterial Pseudohaliea rubra Type Strain DSM 19751, Isolated from Coastal Seawater of the Mediterranean Sea.</title>
        <authorList>
            <person name="Spring S."/>
            <person name="Fiebig A."/>
            <person name="Riedel T."/>
            <person name="Goker M."/>
            <person name="Klenk H.P."/>
        </authorList>
    </citation>
    <scope>NUCLEOTIDE SEQUENCE [LARGE SCALE GENOMIC DNA]</scope>
    <source>
        <strain evidence="7 8">DSM 19751</strain>
    </source>
</reference>
<comment type="similarity">
    <text evidence="2">Belongs to the DUF177 domain family.</text>
</comment>
<evidence type="ECO:0000313" key="7">
    <source>
        <dbReference type="EMBL" id="KGE03587.1"/>
    </source>
</evidence>
<dbReference type="GO" id="GO:0005829">
    <property type="term" value="C:cytosol"/>
    <property type="evidence" value="ECO:0007669"/>
    <property type="project" value="TreeGrafter"/>
</dbReference>
<organism evidence="7 8">
    <name type="scientific">Pseudohaliea rubra DSM 19751</name>
    <dbReference type="NCBI Taxonomy" id="1265313"/>
    <lineage>
        <taxon>Bacteria</taxon>
        <taxon>Pseudomonadati</taxon>
        <taxon>Pseudomonadota</taxon>
        <taxon>Gammaproteobacteria</taxon>
        <taxon>Cellvibrionales</taxon>
        <taxon>Halieaceae</taxon>
        <taxon>Pseudohaliea</taxon>
    </lineage>
</organism>
<evidence type="ECO:0000256" key="2">
    <source>
        <dbReference type="ARBA" id="ARBA00010740"/>
    </source>
</evidence>
<dbReference type="PANTHER" id="PTHR38099">
    <property type="entry name" value="LARGE RIBOSOMAL RNA SUBUNIT ACCUMULATION PROTEIN YCED"/>
    <property type="match status" value="1"/>
</dbReference>
<dbReference type="eggNOG" id="COG1399">
    <property type="taxonomic scope" value="Bacteria"/>
</dbReference>
<sequence length="160" mass="17554">MRVSGSLRPADLPRLLPLLAGTRGTIAVAIDFHRDDEGRFLASLAVDAVLPVECQRCLETVDEVLAPRSELAAVYTDEQARQLPAQLEPVLTSDEEVDLWELVEEELVLALPPFSYHSDPACIDRLAPDGVQQEAPAEAPARDNPFEVLATLKRDRDSGE</sequence>
<evidence type="ECO:0000256" key="1">
    <source>
        <dbReference type="ARBA" id="ARBA00002868"/>
    </source>
</evidence>
<dbReference type="Pfam" id="PF02620">
    <property type="entry name" value="YceD"/>
    <property type="match status" value="1"/>
</dbReference>
<name>A0A095VQ89_9GAMM</name>
<dbReference type="EMBL" id="AUVB01000054">
    <property type="protein sequence ID" value="KGE03587.1"/>
    <property type="molecule type" value="Genomic_DNA"/>
</dbReference>
<dbReference type="GO" id="GO:0005840">
    <property type="term" value="C:ribosome"/>
    <property type="evidence" value="ECO:0007669"/>
    <property type="project" value="UniProtKB-KW"/>
</dbReference>
<dbReference type="AlphaFoldDB" id="A0A095VQ89"/>
<evidence type="ECO:0000256" key="5">
    <source>
        <dbReference type="ARBA" id="ARBA00031841"/>
    </source>
</evidence>
<comment type="function">
    <text evidence="1">Plays a role in synthesis, processing and/or stability of 23S rRNA.</text>
</comment>
<protein>
    <recommendedName>
        <fullName evidence="3">Large ribosomal RNA subunit accumulation protein YceD</fullName>
    </recommendedName>
    <alternativeName>
        <fullName evidence="5">23S rRNA accumulation protein YceD</fullName>
    </alternativeName>
</protein>